<keyword evidence="1" id="KW-0812">Transmembrane</keyword>
<dbReference type="HOGENOM" id="CLU_900730_0_0_1"/>
<dbReference type="GeneID" id="8102908"/>
<feature type="transmembrane region" description="Helical" evidence="1">
    <location>
        <begin position="12"/>
        <end position="35"/>
    </location>
</feature>
<protein>
    <submittedName>
        <fullName evidence="2">Uncharacterized protein</fullName>
    </submittedName>
</protein>
<dbReference type="AlphaFoldDB" id="B8MNH3"/>
<evidence type="ECO:0000313" key="3">
    <source>
        <dbReference type="Proteomes" id="UP000001745"/>
    </source>
</evidence>
<keyword evidence="1" id="KW-1133">Transmembrane helix</keyword>
<reference evidence="3" key="1">
    <citation type="journal article" date="2015" name="Genome Announc.">
        <title>Genome sequence of the AIDS-associated pathogen Penicillium marneffei (ATCC18224) and its near taxonomic relative Talaromyces stipitatus (ATCC10500).</title>
        <authorList>
            <person name="Nierman W.C."/>
            <person name="Fedorova-Abrams N.D."/>
            <person name="Andrianopoulos A."/>
        </authorList>
    </citation>
    <scope>NUCLEOTIDE SEQUENCE [LARGE SCALE GENOMIC DNA]</scope>
    <source>
        <strain evidence="3">ATCC 10500 / CBS 375.48 / QM 6759 / NRRL 1006</strain>
    </source>
</reference>
<dbReference type="Proteomes" id="UP000001745">
    <property type="component" value="Unassembled WGS sequence"/>
</dbReference>
<evidence type="ECO:0000313" key="2">
    <source>
        <dbReference type="EMBL" id="EED14062.1"/>
    </source>
</evidence>
<sequence>MANQSAEDEAVRWIPVIVSVPTGLSIIIGTLKWIYKAQHDWAVSIYGLAVDKDKMDPLLPTMSKIIKLGEYEFNSSMFEWMSPVYTEISWVPLYEEVFRELEWNLEIRGHGEQFWEKCPCTYHRFLRFINDAWLHIKNILRRQPSRFPPVIRQALKDAKKDISKHIKEYHNWKLEQKPRREFLVEEWRQNEWLQGGLAQSEISQSELPQGEFEEDEWPRTRWLSVNWKGAPISWRPNNWSQSKELNYRHFHYPRILQNCVLRLDGPRCWEPFRPERLFKTHVQDLDLQTIVICDGVPAIPISSKELGSL</sequence>
<proteinExistence type="predicted"/>
<accession>B8MNH3</accession>
<keyword evidence="1" id="KW-0472">Membrane</keyword>
<dbReference type="RefSeq" id="XP_002486300.1">
    <property type="nucleotide sequence ID" value="XM_002486255.1"/>
</dbReference>
<evidence type="ECO:0000256" key="1">
    <source>
        <dbReference type="SAM" id="Phobius"/>
    </source>
</evidence>
<name>B8MNH3_TALSN</name>
<dbReference type="InParanoid" id="B8MNH3"/>
<keyword evidence="3" id="KW-1185">Reference proteome</keyword>
<dbReference type="EMBL" id="EQ962658">
    <property type="protein sequence ID" value="EED14062.1"/>
    <property type="molecule type" value="Genomic_DNA"/>
</dbReference>
<gene>
    <name evidence="2" type="ORF">TSTA_102890</name>
</gene>
<dbReference type="VEuPathDB" id="FungiDB:TSTA_102890"/>
<organism evidence="2 3">
    <name type="scientific">Talaromyces stipitatus (strain ATCC 10500 / CBS 375.48 / QM 6759 / NRRL 1006)</name>
    <name type="common">Penicillium stipitatum</name>
    <dbReference type="NCBI Taxonomy" id="441959"/>
    <lineage>
        <taxon>Eukaryota</taxon>
        <taxon>Fungi</taxon>
        <taxon>Dikarya</taxon>
        <taxon>Ascomycota</taxon>
        <taxon>Pezizomycotina</taxon>
        <taxon>Eurotiomycetes</taxon>
        <taxon>Eurotiomycetidae</taxon>
        <taxon>Eurotiales</taxon>
        <taxon>Trichocomaceae</taxon>
        <taxon>Talaromyces</taxon>
        <taxon>Talaromyces sect. Talaromyces</taxon>
    </lineage>
</organism>